<dbReference type="Proteomes" id="UP001620626">
    <property type="component" value="Unassembled WGS sequence"/>
</dbReference>
<accession>A0ABD2K8L4</accession>
<evidence type="ECO:0000313" key="5">
    <source>
        <dbReference type="Proteomes" id="UP001620626"/>
    </source>
</evidence>
<evidence type="ECO:0000256" key="2">
    <source>
        <dbReference type="SAM" id="Phobius"/>
    </source>
</evidence>
<feature type="transmembrane region" description="Helical" evidence="2">
    <location>
        <begin position="398"/>
        <end position="417"/>
    </location>
</feature>
<evidence type="ECO:0000313" key="4">
    <source>
        <dbReference type="EMBL" id="KAL3098904.1"/>
    </source>
</evidence>
<feature type="signal peptide" evidence="3">
    <location>
        <begin position="1"/>
        <end position="22"/>
    </location>
</feature>
<feature type="compositionally biased region" description="Low complexity" evidence="1">
    <location>
        <begin position="196"/>
        <end position="226"/>
    </location>
</feature>
<reference evidence="4 5" key="1">
    <citation type="submission" date="2024-10" db="EMBL/GenBank/DDBJ databases">
        <authorList>
            <person name="Kim D."/>
        </authorList>
    </citation>
    <scope>NUCLEOTIDE SEQUENCE [LARGE SCALE GENOMIC DNA]</scope>
    <source>
        <strain evidence="4">BH-2024</strain>
    </source>
</reference>
<gene>
    <name evidence="4" type="ORF">niasHT_024659</name>
</gene>
<keyword evidence="5" id="KW-1185">Reference proteome</keyword>
<protein>
    <submittedName>
        <fullName evidence="4">Uncharacterized protein</fullName>
    </submittedName>
</protein>
<feature type="region of interest" description="Disordered" evidence="1">
    <location>
        <begin position="289"/>
        <end position="377"/>
    </location>
</feature>
<feature type="compositionally biased region" description="Acidic residues" evidence="1">
    <location>
        <begin position="295"/>
        <end position="318"/>
    </location>
</feature>
<evidence type="ECO:0000256" key="3">
    <source>
        <dbReference type="SAM" id="SignalP"/>
    </source>
</evidence>
<organism evidence="4 5">
    <name type="scientific">Heterodera trifolii</name>
    <dbReference type="NCBI Taxonomy" id="157864"/>
    <lineage>
        <taxon>Eukaryota</taxon>
        <taxon>Metazoa</taxon>
        <taxon>Ecdysozoa</taxon>
        <taxon>Nematoda</taxon>
        <taxon>Chromadorea</taxon>
        <taxon>Rhabditida</taxon>
        <taxon>Tylenchina</taxon>
        <taxon>Tylenchomorpha</taxon>
        <taxon>Tylenchoidea</taxon>
        <taxon>Heteroderidae</taxon>
        <taxon>Heteroderinae</taxon>
        <taxon>Heterodera</taxon>
    </lineage>
</organism>
<dbReference type="AlphaFoldDB" id="A0ABD2K8L4"/>
<keyword evidence="2" id="KW-0812">Transmembrane</keyword>
<keyword evidence="2" id="KW-1133">Transmembrane helix</keyword>
<feature type="chain" id="PRO_5044850950" evidence="3">
    <location>
        <begin position="23"/>
        <end position="419"/>
    </location>
</feature>
<sequence length="419" mass="45931">MARLYASFLWLALSIFVKSATSDIQCLVSRAGFGLVSEHCPAHTVGCRIRIQRNAVTFYDYLDSNQFVCMLKGEFGEQQGSGCVRKRSGNIRCWCFGRSNCNTAENSKLLYEAFVSANEQKLLEAIRQVDFADLAEQSVVKNDEGTKEIGTTTKTMTISHTNFGSAQSLSTKKLTSSTSTKTVNSLFHRAHKEQKIGPAATAAIKPITPSKSSPSSSLAPSAASSPAPMPKLPNSSSSKRLPLHNNSTVQSEYDRRNRVHVIHVSSRDQYEPVFGSAALRRIMAQERDRLKAESEDISAEIQDDYDEEDDEGGEETEDSSSSSSQSSAAFLDGTDQPDDDGAQISRRVAQRSELAKPKASRIEQRERSSSSASNERLENALGDDSFYAPASSSYRQSFVVVNALFNLALLALFLAMIEQ</sequence>
<proteinExistence type="predicted"/>
<keyword evidence="2" id="KW-0472">Membrane</keyword>
<keyword evidence="3" id="KW-0732">Signal</keyword>
<feature type="compositionally biased region" description="Polar residues" evidence="1">
    <location>
        <begin position="234"/>
        <end position="251"/>
    </location>
</feature>
<dbReference type="EMBL" id="JBICBT010000819">
    <property type="protein sequence ID" value="KAL3098904.1"/>
    <property type="molecule type" value="Genomic_DNA"/>
</dbReference>
<feature type="compositionally biased region" description="Basic and acidic residues" evidence="1">
    <location>
        <begin position="353"/>
        <end position="368"/>
    </location>
</feature>
<comment type="caution">
    <text evidence="4">The sequence shown here is derived from an EMBL/GenBank/DDBJ whole genome shotgun (WGS) entry which is preliminary data.</text>
</comment>
<evidence type="ECO:0000256" key="1">
    <source>
        <dbReference type="SAM" id="MobiDB-lite"/>
    </source>
</evidence>
<feature type="region of interest" description="Disordered" evidence="1">
    <location>
        <begin position="189"/>
        <end position="254"/>
    </location>
</feature>
<name>A0ABD2K8L4_9BILA</name>